<dbReference type="PANTHER" id="PTHR43692:SF1">
    <property type="entry name" value="UDP-N-ACETYLMURAMOYLALANINE--D-GLUTAMATE LIGASE"/>
    <property type="match status" value="1"/>
</dbReference>
<dbReference type="GO" id="GO:0005737">
    <property type="term" value="C:cytoplasm"/>
    <property type="evidence" value="ECO:0007669"/>
    <property type="project" value="UniProtKB-SubCell"/>
</dbReference>
<evidence type="ECO:0000256" key="15">
    <source>
        <dbReference type="ARBA" id="ARBA00032324"/>
    </source>
</evidence>
<evidence type="ECO:0000256" key="9">
    <source>
        <dbReference type="ARBA" id="ARBA00022741"/>
    </source>
</evidence>
<comment type="similarity">
    <text evidence="4 17">Belongs to the MurCDEF family.</text>
</comment>
<keyword evidence="9 17" id="KW-0547">Nucleotide-binding</keyword>
<evidence type="ECO:0000259" key="20">
    <source>
        <dbReference type="Pfam" id="PF08245"/>
    </source>
</evidence>
<keyword evidence="12 17" id="KW-0573">Peptidoglycan synthesis</keyword>
<reference evidence="21" key="1">
    <citation type="journal article" date="2014" name="Int. J. Syst. Evol. Microbiol.">
        <title>Complete genome sequence of Corynebacterium casei LMG S-19264T (=DSM 44701T), isolated from a smear-ripened cheese.</title>
        <authorList>
            <consortium name="US DOE Joint Genome Institute (JGI-PGF)"/>
            <person name="Walter F."/>
            <person name="Albersmeier A."/>
            <person name="Kalinowski J."/>
            <person name="Ruckert C."/>
        </authorList>
    </citation>
    <scope>NUCLEOTIDE SEQUENCE</scope>
    <source>
        <strain evidence="21">CGMCC 1.15371</strain>
    </source>
</reference>
<keyword evidence="17 18" id="KW-0131">Cell cycle</keyword>
<dbReference type="Pfam" id="PF08245">
    <property type="entry name" value="Mur_ligase_M"/>
    <property type="match status" value="1"/>
</dbReference>
<evidence type="ECO:0000256" key="17">
    <source>
        <dbReference type="HAMAP-Rule" id="MF_00639"/>
    </source>
</evidence>
<keyword evidence="11 17" id="KW-0133">Cell shape</keyword>
<evidence type="ECO:0000256" key="11">
    <source>
        <dbReference type="ARBA" id="ARBA00022960"/>
    </source>
</evidence>
<dbReference type="GO" id="GO:0008360">
    <property type="term" value="P:regulation of cell shape"/>
    <property type="evidence" value="ECO:0007669"/>
    <property type="project" value="UniProtKB-KW"/>
</dbReference>
<evidence type="ECO:0000256" key="12">
    <source>
        <dbReference type="ARBA" id="ARBA00022984"/>
    </source>
</evidence>
<dbReference type="InterPro" id="IPR036615">
    <property type="entry name" value="Mur_ligase_C_dom_sf"/>
</dbReference>
<comment type="caution">
    <text evidence="21">The sequence shown here is derived from an EMBL/GenBank/DDBJ whole genome shotgun (WGS) entry which is preliminary data.</text>
</comment>
<evidence type="ECO:0000256" key="1">
    <source>
        <dbReference type="ARBA" id="ARBA00002734"/>
    </source>
</evidence>
<comment type="pathway">
    <text evidence="3 17 18">Cell wall biogenesis; peptidoglycan biosynthesis.</text>
</comment>
<dbReference type="Gene3D" id="3.40.50.720">
    <property type="entry name" value="NAD(P)-binding Rossmann-like Domain"/>
    <property type="match status" value="1"/>
</dbReference>
<evidence type="ECO:0000256" key="10">
    <source>
        <dbReference type="ARBA" id="ARBA00022840"/>
    </source>
</evidence>
<proteinExistence type="inferred from homology"/>
<keyword evidence="7 17" id="KW-0963">Cytoplasm</keyword>
<keyword evidence="8 17" id="KW-0436">Ligase</keyword>
<keyword evidence="13 17" id="KW-0961">Cell wall biogenesis/degradation</keyword>
<name>A0A8J2YH72_9BACL</name>
<dbReference type="SUPFAM" id="SSF53244">
    <property type="entry name" value="MurD-like peptide ligases, peptide-binding domain"/>
    <property type="match status" value="1"/>
</dbReference>
<evidence type="ECO:0000256" key="6">
    <source>
        <dbReference type="ARBA" id="ARBA00015655"/>
    </source>
</evidence>
<gene>
    <name evidence="17 21" type="primary">murD</name>
    <name evidence="21" type="ORF">GCM10011391_20120</name>
</gene>
<evidence type="ECO:0000256" key="3">
    <source>
        <dbReference type="ARBA" id="ARBA00004752"/>
    </source>
</evidence>
<comment type="function">
    <text evidence="1 17 18">Cell wall formation. Catalyzes the addition of glutamate to the nucleotide precursor UDP-N-acetylmuramoyl-L-alanine (UMA).</text>
</comment>
<evidence type="ECO:0000256" key="18">
    <source>
        <dbReference type="RuleBase" id="RU003664"/>
    </source>
</evidence>
<dbReference type="GO" id="GO:0071555">
    <property type="term" value="P:cell wall organization"/>
    <property type="evidence" value="ECO:0007669"/>
    <property type="project" value="UniProtKB-KW"/>
</dbReference>
<dbReference type="GO" id="GO:0008764">
    <property type="term" value="F:UDP-N-acetylmuramoylalanine-D-glutamate ligase activity"/>
    <property type="evidence" value="ECO:0007669"/>
    <property type="project" value="UniProtKB-UniRule"/>
</dbReference>
<dbReference type="PANTHER" id="PTHR43692">
    <property type="entry name" value="UDP-N-ACETYLMURAMOYLALANINE--D-GLUTAMATE LIGASE"/>
    <property type="match status" value="1"/>
</dbReference>
<dbReference type="EC" id="6.3.2.9" evidence="5 17"/>
<dbReference type="GO" id="GO:0051301">
    <property type="term" value="P:cell division"/>
    <property type="evidence" value="ECO:0007669"/>
    <property type="project" value="UniProtKB-KW"/>
</dbReference>
<dbReference type="InterPro" id="IPR036565">
    <property type="entry name" value="Mur-like_cat_sf"/>
</dbReference>
<evidence type="ECO:0000256" key="14">
    <source>
        <dbReference type="ARBA" id="ARBA00030398"/>
    </source>
</evidence>
<keyword evidence="10 17" id="KW-0067">ATP-binding</keyword>
<dbReference type="Proteomes" id="UP000628775">
    <property type="component" value="Unassembled WGS sequence"/>
</dbReference>
<dbReference type="HAMAP" id="MF_00639">
    <property type="entry name" value="MurD"/>
    <property type="match status" value="1"/>
</dbReference>
<evidence type="ECO:0000256" key="5">
    <source>
        <dbReference type="ARBA" id="ARBA00012212"/>
    </source>
</evidence>
<dbReference type="InterPro" id="IPR013221">
    <property type="entry name" value="Mur_ligase_cen"/>
</dbReference>
<dbReference type="EMBL" id="BMIR01000008">
    <property type="protein sequence ID" value="GGE41357.1"/>
    <property type="molecule type" value="Genomic_DNA"/>
</dbReference>
<evidence type="ECO:0000256" key="13">
    <source>
        <dbReference type="ARBA" id="ARBA00023316"/>
    </source>
</evidence>
<dbReference type="SUPFAM" id="SSF53623">
    <property type="entry name" value="MurD-like peptide ligases, catalytic domain"/>
    <property type="match status" value="1"/>
</dbReference>
<evidence type="ECO:0000313" key="21">
    <source>
        <dbReference type="EMBL" id="GGE41357.1"/>
    </source>
</evidence>
<keyword evidence="17 18" id="KW-0132">Cell division</keyword>
<evidence type="ECO:0000256" key="8">
    <source>
        <dbReference type="ARBA" id="ARBA00022598"/>
    </source>
</evidence>
<evidence type="ECO:0000259" key="19">
    <source>
        <dbReference type="Pfam" id="PF02875"/>
    </source>
</evidence>
<accession>A0A8J2YH72</accession>
<dbReference type="InterPro" id="IPR004101">
    <property type="entry name" value="Mur_ligase_C"/>
</dbReference>
<dbReference type="SUPFAM" id="SSF51984">
    <property type="entry name" value="MurCD N-terminal domain"/>
    <property type="match status" value="1"/>
</dbReference>
<dbReference type="GO" id="GO:0005524">
    <property type="term" value="F:ATP binding"/>
    <property type="evidence" value="ECO:0007669"/>
    <property type="project" value="UniProtKB-UniRule"/>
</dbReference>
<dbReference type="NCBIfam" id="TIGR01087">
    <property type="entry name" value="murD"/>
    <property type="match status" value="1"/>
</dbReference>
<feature type="binding site" evidence="17">
    <location>
        <begin position="119"/>
        <end position="125"/>
    </location>
    <ligand>
        <name>ATP</name>
        <dbReference type="ChEBI" id="CHEBI:30616"/>
    </ligand>
</feature>
<comment type="catalytic activity">
    <reaction evidence="16 17 18">
        <text>UDP-N-acetyl-alpha-D-muramoyl-L-alanine + D-glutamate + ATP = UDP-N-acetyl-alpha-D-muramoyl-L-alanyl-D-glutamate + ADP + phosphate + H(+)</text>
        <dbReference type="Rhea" id="RHEA:16429"/>
        <dbReference type="ChEBI" id="CHEBI:15378"/>
        <dbReference type="ChEBI" id="CHEBI:29986"/>
        <dbReference type="ChEBI" id="CHEBI:30616"/>
        <dbReference type="ChEBI" id="CHEBI:43474"/>
        <dbReference type="ChEBI" id="CHEBI:83898"/>
        <dbReference type="ChEBI" id="CHEBI:83900"/>
        <dbReference type="ChEBI" id="CHEBI:456216"/>
        <dbReference type="EC" id="6.3.2.9"/>
    </reaction>
</comment>
<dbReference type="RefSeq" id="WP_188693020.1">
    <property type="nucleotide sequence ID" value="NZ_BMIR01000008.1"/>
</dbReference>
<comment type="subcellular location">
    <subcellularLocation>
        <location evidence="2 17 18">Cytoplasm</location>
    </subcellularLocation>
</comment>
<sequence>MRQLSEYQQKEILVLGMAKSGFVAAKLLHRLGAKVTVNDRSSLSGNPHVLELSALGIDIVDNGHPLELVTEATYLVVKNPGIPYTNPLLQKAERLGVPVITEVELAAKISEAPFVAITGSNGKTTTTTLIGEMLKGSPQQPLVAGNIGTVLSEVAQEATHDHVIVAELSSFQLMGVQTFHPRVAVFLNLFDAHLDYHGTFEAYGQAKAKITQQQTVTDWLVTNADDARVQGFTAESKAQRLYFSVNKKVDGAYLEHEALCFNGDVIIAQEELAMPKGEHNIANALAAIAVAKLMDVPNAFIKDVLQSFTGVPHRLQYVGTIHDRAFYNDSKATNILATSKALSAFQKPVILLAGGLDRGNDFDALKPFLKAVKAVFAFGETKQKIQATAKEAGVKTVELVDTVVEAVQAAYNLSDAGDVILLSPACASWDQFKSFEERGDMFVKTVHTLK</sequence>
<evidence type="ECO:0000313" key="22">
    <source>
        <dbReference type="Proteomes" id="UP000628775"/>
    </source>
</evidence>
<evidence type="ECO:0000256" key="7">
    <source>
        <dbReference type="ARBA" id="ARBA00022490"/>
    </source>
</evidence>
<dbReference type="InterPro" id="IPR005762">
    <property type="entry name" value="MurD"/>
</dbReference>
<dbReference type="Gene3D" id="3.40.1190.10">
    <property type="entry name" value="Mur-like, catalytic domain"/>
    <property type="match status" value="1"/>
</dbReference>
<dbReference type="Gene3D" id="3.90.190.20">
    <property type="entry name" value="Mur ligase, C-terminal domain"/>
    <property type="match status" value="1"/>
</dbReference>
<dbReference type="UniPathway" id="UPA00219"/>
<feature type="domain" description="Mur ligase C-terminal" evidence="19">
    <location>
        <begin position="313"/>
        <end position="426"/>
    </location>
</feature>
<reference evidence="21" key="2">
    <citation type="submission" date="2020-09" db="EMBL/GenBank/DDBJ databases">
        <authorList>
            <person name="Sun Q."/>
            <person name="Zhou Y."/>
        </authorList>
    </citation>
    <scope>NUCLEOTIDE SEQUENCE</scope>
    <source>
        <strain evidence="21">CGMCC 1.15371</strain>
    </source>
</reference>
<dbReference type="Pfam" id="PF21799">
    <property type="entry name" value="MurD-like_N"/>
    <property type="match status" value="1"/>
</dbReference>
<keyword evidence="22" id="KW-1185">Reference proteome</keyword>
<evidence type="ECO:0000256" key="2">
    <source>
        <dbReference type="ARBA" id="ARBA00004496"/>
    </source>
</evidence>
<dbReference type="AlphaFoldDB" id="A0A8J2YH72"/>
<protein>
    <recommendedName>
        <fullName evidence="6 17">UDP-N-acetylmuramoylalanine--D-glutamate ligase</fullName>
        <ecNumber evidence="5 17">6.3.2.9</ecNumber>
    </recommendedName>
    <alternativeName>
        <fullName evidence="15 17">D-glutamic acid-adding enzyme</fullName>
    </alternativeName>
    <alternativeName>
        <fullName evidence="14 17">UDP-N-acetylmuramoyl-L-alanyl-D-glutamate synthetase</fullName>
    </alternativeName>
</protein>
<evidence type="ECO:0000256" key="16">
    <source>
        <dbReference type="ARBA" id="ARBA00047632"/>
    </source>
</evidence>
<feature type="domain" description="Mur ligase central" evidence="20">
    <location>
        <begin position="117"/>
        <end position="291"/>
    </location>
</feature>
<evidence type="ECO:0000256" key="4">
    <source>
        <dbReference type="ARBA" id="ARBA00010416"/>
    </source>
</evidence>
<dbReference type="Pfam" id="PF02875">
    <property type="entry name" value="Mur_ligase_C"/>
    <property type="match status" value="1"/>
</dbReference>
<organism evidence="21 22">
    <name type="scientific">Pullulanibacillus camelliae</name>
    <dbReference type="NCBI Taxonomy" id="1707096"/>
    <lineage>
        <taxon>Bacteria</taxon>
        <taxon>Bacillati</taxon>
        <taxon>Bacillota</taxon>
        <taxon>Bacilli</taxon>
        <taxon>Bacillales</taxon>
        <taxon>Sporolactobacillaceae</taxon>
        <taxon>Pullulanibacillus</taxon>
    </lineage>
</organism>
<dbReference type="GO" id="GO:0009252">
    <property type="term" value="P:peptidoglycan biosynthetic process"/>
    <property type="evidence" value="ECO:0007669"/>
    <property type="project" value="UniProtKB-UniRule"/>
</dbReference>